<keyword evidence="2 3" id="KW-0732">Signal</keyword>
<evidence type="ECO:0000256" key="1">
    <source>
        <dbReference type="ARBA" id="ARBA00006010"/>
    </source>
</evidence>
<sequence length="160" mass="17542">MASILLKFTAILCFIFPFLLISSSTSTNANQNSGFLYDDESEDINDNEYYTLDSPYSSLRTKYPITKIRKGASCDAKSNNICDGVSANNGTSMLYCCKKHCRNILGDMNNCGQCQKKCKFGQRCCGGVCTDVVYNPLHCGKCNKACLPGVPCDFGYCGYA</sequence>
<evidence type="ECO:0000313" key="5">
    <source>
        <dbReference type="Proteomes" id="UP001291623"/>
    </source>
</evidence>
<dbReference type="InterPro" id="IPR006969">
    <property type="entry name" value="Stig-like"/>
</dbReference>
<accession>A0AAE1VHG3</accession>
<dbReference type="AlphaFoldDB" id="A0AAE1VHG3"/>
<gene>
    <name evidence="4" type="ORF">RND71_012964</name>
</gene>
<dbReference type="Pfam" id="PF04885">
    <property type="entry name" value="Stig1"/>
    <property type="match status" value="1"/>
</dbReference>
<feature type="signal peptide" evidence="3">
    <location>
        <begin position="1"/>
        <end position="29"/>
    </location>
</feature>
<organism evidence="4 5">
    <name type="scientific">Anisodus tanguticus</name>
    <dbReference type="NCBI Taxonomy" id="243964"/>
    <lineage>
        <taxon>Eukaryota</taxon>
        <taxon>Viridiplantae</taxon>
        <taxon>Streptophyta</taxon>
        <taxon>Embryophyta</taxon>
        <taxon>Tracheophyta</taxon>
        <taxon>Spermatophyta</taxon>
        <taxon>Magnoliopsida</taxon>
        <taxon>eudicotyledons</taxon>
        <taxon>Gunneridae</taxon>
        <taxon>Pentapetalae</taxon>
        <taxon>asterids</taxon>
        <taxon>lamiids</taxon>
        <taxon>Solanales</taxon>
        <taxon>Solanaceae</taxon>
        <taxon>Solanoideae</taxon>
        <taxon>Hyoscyameae</taxon>
        <taxon>Anisodus</taxon>
    </lineage>
</organism>
<proteinExistence type="inferred from homology"/>
<dbReference type="EMBL" id="JAVYJV010000006">
    <property type="protein sequence ID" value="KAK4369172.1"/>
    <property type="molecule type" value="Genomic_DNA"/>
</dbReference>
<comment type="similarity">
    <text evidence="1">Belongs to the STIG1 family.</text>
</comment>
<reference evidence="4" key="1">
    <citation type="submission" date="2023-12" db="EMBL/GenBank/DDBJ databases">
        <title>Genome assembly of Anisodus tanguticus.</title>
        <authorList>
            <person name="Wang Y.-J."/>
        </authorList>
    </citation>
    <scope>NUCLEOTIDE SEQUENCE</scope>
    <source>
        <strain evidence="4">KB-2021</strain>
        <tissue evidence="4">Leaf</tissue>
    </source>
</reference>
<evidence type="ECO:0000313" key="4">
    <source>
        <dbReference type="EMBL" id="KAK4369172.1"/>
    </source>
</evidence>
<comment type="caution">
    <text evidence="4">The sequence shown here is derived from an EMBL/GenBank/DDBJ whole genome shotgun (WGS) entry which is preliminary data.</text>
</comment>
<dbReference type="PANTHER" id="PTHR33227:SF6">
    <property type="entry name" value="PROTEIN GRIM REAPER"/>
    <property type="match status" value="1"/>
</dbReference>
<dbReference type="PANTHER" id="PTHR33227">
    <property type="entry name" value="STIGMA-SPECIFIC STIG1-LIKE PROTEIN 3"/>
    <property type="match status" value="1"/>
</dbReference>
<name>A0AAE1VHG3_9SOLA</name>
<evidence type="ECO:0000256" key="3">
    <source>
        <dbReference type="SAM" id="SignalP"/>
    </source>
</evidence>
<feature type="chain" id="PRO_5042252310" evidence="3">
    <location>
        <begin position="30"/>
        <end position="160"/>
    </location>
</feature>
<protein>
    <submittedName>
        <fullName evidence="4">Uncharacterized protein</fullName>
    </submittedName>
</protein>
<dbReference type="Proteomes" id="UP001291623">
    <property type="component" value="Unassembled WGS sequence"/>
</dbReference>
<keyword evidence="5" id="KW-1185">Reference proteome</keyword>
<evidence type="ECO:0000256" key="2">
    <source>
        <dbReference type="ARBA" id="ARBA00022729"/>
    </source>
</evidence>